<feature type="non-terminal residue" evidence="1">
    <location>
        <position position="44"/>
    </location>
</feature>
<dbReference type="EMBL" id="JYDL01001767">
    <property type="protein sequence ID" value="KRX11622.1"/>
    <property type="molecule type" value="Genomic_DNA"/>
</dbReference>
<evidence type="ECO:0000313" key="1">
    <source>
        <dbReference type="EMBL" id="KRX11622.1"/>
    </source>
</evidence>
<reference evidence="1 2" key="1">
    <citation type="submission" date="2015-01" db="EMBL/GenBank/DDBJ databases">
        <title>Evolution of Trichinella species and genotypes.</title>
        <authorList>
            <person name="Korhonen P.K."/>
            <person name="Edoardo P."/>
            <person name="Giuseppe L.R."/>
            <person name="Gasser R.B."/>
        </authorList>
    </citation>
    <scope>NUCLEOTIDE SEQUENCE [LARGE SCALE GENOMIC DNA]</scope>
    <source>
        <strain evidence="1">ISS37</strain>
    </source>
</reference>
<organism evidence="1 2">
    <name type="scientific">Trichinella nelsoni</name>
    <dbReference type="NCBI Taxonomy" id="6336"/>
    <lineage>
        <taxon>Eukaryota</taxon>
        <taxon>Metazoa</taxon>
        <taxon>Ecdysozoa</taxon>
        <taxon>Nematoda</taxon>
        <taxon>Enoplea</taxon>
        <taxon>Dorylaimia</taxon>
        <taxon>Trichinellida</taxon>
        <taxon>Trichinellidae</taxon>
        <taxon>Trichinella</taxon>
    </lineage>
</organism>
<gene>
    <name evidence="1" type="ORF">T07_3661</name>
</gene>
<dbReference type="Proteomes" id="UP000054630">
    <property type="component" value="Unassembled WGS sequence"/>
</dbReference>
<evidence type="ECO:0000313" key="2">
    <source>
        <dbReference type="Proteomes" id="UP000054630"/>
    </source>
</evidence>
<dbReference type="AlphaFoldDB" id="A0A0V0RAT4"/>
<name>A0A0V0RAT4_9BILA</name>
<sequence>MKENRLAQNNEILHNTRRFQRIPQYNVEKHSYTKIQPSSIRFNG</sequence>
<protein>
    <submittedName>
        <fullName evidence="1">Uncharacterized protein</fullName>
    </submittedName>
</protein>
<keyword evidence="2" id="KW-1185">Reference proteome</keyword>
<proteinExistence type="predicted"/>
<accession>A0A0V0RAT4</accession>
<comment type="caution">
    <text evidence="1">The sequence shown here is derived from an EMBL/GenBank/DDBJ whole genome shotgun (WGS) entry which is preliminary data.</text>
</comment>
<dbReference type="OrthoDB" id="5922812at2759"/>